<protein>
    <submittedName>
        <fullName evidence="3">Uncharacterized protein</fullName>
    </submittedName>
</protein>
<dbReference type="OrthoDB" id="10691423at2759"/>
<reference evidence="3" key="1">
    <citation type="submission" date="2014-03" db="EMBL/GenBank/DDBJ databases">
        <authorList>
            <person name="Casaregola S."/>
        </authorList>
    </citation>
    <scope>NUCLEOTIDE SEQUENCE [LARGE SCALE GENOMIC DNA]</scope>
    <source>
        <strain evidence="3">CLIB 918</strain>
    </source>
</reference>
<feature type="compositionally biased region" description="Basic and acidic residues" evidence="2">
    <location>
        <begin position="470"/>
        <end position="482"/>
    </location>
</feature>
<organism evidence="3 4">
    <name type="scientific">Geotrichum candidum</name>
    <name type="common">Oospora lactis</name>
    <name type="synonym">Dipodascus geotrichum</name>
    <dbReference type="NCBI Taxonomy" id="1173061"/>
    <lineage>
        <taxon>Eukaryota</taxon>
        <taxon>Fungi</taxon>
        <taxon>Dikarya</taxon>
        <taxon>Ascomycota</taxon>
        <taxon>Saccharomycotina</taxon>
        <taxon>Dipodascomycetes</taxon>
        <taxon>Dipodascales</taxon>
        <taxon>Dipodascaceae</taxon>
        <taxon>Geotrichum</taxon>
    </lineage>
</organism>
<feature type="compositionally biased region" description="Polar residues" evidence="2">
    <location>
        <begin position="498"/>
        <end position="507"/>
    </location>
</feature>
<name>A0A0J9XJG1_GEOCN</name>
<comment type="caution">
    <text evidence="3">The sequence shown here is derived from an EMBL/GenBank/DDBJ whole genome shotgun (WGS) entry which is preliminary data.</text>
</comment>
<feature type="compositionally biased region" description="Basic and acidic residues" evidence="2">
    <location>
        <begin position="548"/>
        <end position="561"/>
    </location>
</feature>
<dbReference type="SUPFAM" id="SSF50978">
    <property type="entry name" value="WD40 repeat-like"/>
    <property type="match status" value="1"/>
</dbReference>
<dbReference type="EMBL" id="CCBN010000025">
    <property type="protein sequence ID" value="CDO57763.1"/>
    <property type="molecule type" value="Genomic_DNA"/>
</dbReference>
<accession>A0A0J9XJG1</accession>
<proteinExistence type="predicted"/>
<evidence type="ECO:0000256" key="2">
    <source>
        <dbReference type="SAM" id="MobiDB-lite"/>
    </source>
</evidence>
<feature type="region of interest" description="Disordered" evidence="2">
    <location>
        <begin position="520"/>
        <end position="539"/>
    </location>
</feature>
<keyword evidence="1" id="KW-0175">Coiled coil</keyword>
<evidence type="ECO:0000313" key="4">
    <source>
        <dbReference type="Proteomes" id="UP000242525"/>
    </source>
</evidence>
<gene>
    <name evidence="3" type="ORF">BN980_GECA25s00241g</name>
</gene>
<dbReference type="AlphaFoldDB" id="A0A0J9XJG1"/>
<evidence type="ECO:0000313" key="3">
    <source>
        <dbReference type="EMBL" id="CDO57763.1"/>
    </source>
</evidence>
<dbReference type="InterPro" id="IPR036322">
    <property type="entry name" value="WD40_repeat_dom_sf"/>
</dbReference>
<sequence length="807" mass="89866">MAPRQSIDIPLQRTVCTEADLLPVSKFSKYQAHLVASNKFFIVYTTSKRGVVRVIKQEDGSHWALDTHYSINFLHLWESGTTSSLLAVGSDDGHITIWELPYPEKSASAVSKDYQFKNTLSLDIDLTVSRLICKSIANSRYMTFSLTNSIYVYKVPEDASNEGASSGSAVVEFDDNVYDFDIDTANIAVVTSANKVSSLLLVKYSLMDLLTRKFTHSRDFKLFRFRLRSRANVWLVSQPEGAAAGVLVRDNKKLLVGNEKLQFNAELDLSKYIDNLESYSAQYDSTSETLFFNSAANPQKSYLVSLSHHQGSSTLSLLTNVEFPSSFEPLEFSVTKSFSAQTQGKKIVDLYIFHTKGLSILPVSIVKTKKVNKVSEQPASDLDKVVQKCLDDYRASKKLPRNINPEVFHAVETVIAHSGIINVIVDHVEKQLEAALDKKLTALFDQKVDGVFDKRFTQLAIDTVGSALEKHQGKNSSEKFKPSESSGSSASSELGDLNESSKSTSSEKFLDEFSSDQDDAAISVGSSEPPAAGSQLAHASTSTFFSDPVHEPTDGSIHDTVGDNVNDPGHSTGRDPIRDLFNGHDQEPGYGPSHGLVYEPEPARDELGHIPQDTQARVKELWNDPPSNSGFGAANDDVHRELKREEYRRQQLEDLNELERELLDIVESWDLGYAVRFASAHVAETSLTKVLTVFERTDEEHLRLTEGGKESHLREQLRTGDPLILLSFIAVLSADLNKPNFDYPDLNLCLMWMKKFIKVINDNRDRYQTSMPLVVQVYGKTQEILRNMNFYSGLTAGVIALLNEIIG</sequence>
<feature type="region of interest" description="Disordered" evidence="2">
    <location>
        <begin position="470"/>
        <end position="510"/>
    </location>
</feature>
<evidence type="ECO:0000256" key="1">
    <source>
        <dbReference type="SAM" id="Coils"/>
    </source>
</evidence>
<dbReference type="Proteomes" id="UP000242525">
    <property type="component" value="Unassembled WGS sequence"/>
</dbReference>
<feature type="region of interest" description="Disordered" evidence="2">
    <location>
        <begin position="544"/>
        <end position="574"/>
    </location>
</feature>
<feature type="compositionally biased region" description="Low complexity" evidence="2">
    <location>
        <begin position="483"/>
        <end position="493"/>
    </location>
</feature>
<feature type="coiled-coil region" evidence="1">
    <location>
        <begin position="635"/>
        <end position="668"/>
    </location>
</feature>
<keyword evidence="4" id="KW-1185">Reference proteome</keyword>